<evidence type="ECO:0000313" key="2">
    <source>
        <dbReference type="EMBL" id="MDT7042347.1"/>
    </source>
</evidence>
<dbReference type="InterPro" id="IPR021796">
    <property type="entry name" value="Tll0287-like_dom"/>
</dbReference>
<dbReference type="Pfam" id="PF11845">
    <property type="entry name" value="Tll0287-like"/>
    <property type="match status" value="1"/>
</dbReference>
<gene>
    <name evidence="2" type="ORF">PPG34_08285</name>
</gene>
<protein>
    <submittedName>
        <fullName evidence="2">DUF3365 domain-containing protein</fullName>
    </submittedName>
</protein>
<dbReference type="EMBL" id="JAQOUE010000001">
    <property type="protein sequence ID" value="MDT7042347.1"/>
    <property type="molecule type" value="Genomic_DNA"/>
</dbReference>
<keyword evidence="3" id="KW-1185">Reference proteome</keyword>
<evidence type="ECO:0000259" key="1">
    <source>
        <dbReference type="Pfam" id="PF11845"/>
    </source>
</evidence>
<accession>A0ABU3K7K2</accession>
<evidence type="ECO:0000313" key="3">
    <source>
        <dbReference type="Proteomes" id="UP001250932"/>
    </source>
</evidence>
<feature type="domain" description="Tll0287-like" evidence="1">
    <location>
        <begin position="35"/>
        <end position="189"/>
    </location>
</feature>
<reference evidence="2 3" key="1">
    <citation type="journal article" date="2023" name="ISME J.">
        <title>Cultivation and genomic characterization of novel and ubiquitous marine nitrite-oxidizing bacteria from the Nitrospirales.</title>
        <authorList>
            <person name="Mueller A.J."/>
            <person name="Daebeler A."/>
            <person name="Herbold C.W."/>
            <person name="Kirkegaard R.H."/>
            <person name="Daims H."/>
        </authorList>
    </citation>
    <scope>NUCLEOTIDE SEQUENCE [LARGE SCALE GENOMIC DNA]</scope>
    <source>
        <strain evidence="2 3">EB</strain>
    </source>
</reference>
<proteinExistence type="predicted"/>
<name>A0ABU3K7K2_9BACT</name>
<dbReference type="Proteomes" id="UP001250932">
    <property type="component" value="Unassembled WGS sequence"/>
</dbReference>
<sequence>MNLKTTVLPALALLVGIGIGWGISMQDSPENHIPARTAADYLHAVIEADRTFYTQHIVERMEAMLIVTASEEWVQEKTLPLPVQFLREASRSLDLREAPIRYRLIGSWPLNAGNKPVSNQERQMLDQVVKFGEVVESEVTINDRRYFQAIYPDRAVSRACVSCHNTHADSPKRDFKLNDVMGGLVIEVPLE</sequence>
<comment type="caution">
    <text evidence="2">The sequence shown here is derived from an EMBL/GenBank/DDBJ whole genome shotgun (WGS) entry which is preliminary data.</text>
</comment>
<dbReference type="RefSeq" id="WP_313832733.1">
    <property type="nucleotide sequence ID" value="NZ_JAQOUE010000001.1"/>
</dbReference>
<organism evidence="2 3">
    <name type="scientific">Candidatus Nitronereus thalassa</name>
    <dbReference type="NCBI Taxonomy" id="3020898"/>
    <lineage>
        <taxon>Bacteria</taxon>
        <taxon>Pseudomonadati</taxon>
        <taxon>Nitrospirota</taxon>
        <taxon>Nitrospiria</taxon>
        <taxon>Nitrospirales</taxon>
        <taxon>Nitrospiraceae</taxon>
        <taxon>Candidatus Nitronereus</taxon>
    </lineage>
</organism>